<gene>
    <name evidence="2" type="ORF">CCAM_LOCUS6510</name>
</gene>
<keyword evidence="3" id="KW-1185">Reference proteome</keyword>
<sequence>MARLPTELARDGPPASSSAACVVAVLRLPAAYAAGMIAAFTRHPLTPVSRPAAPSLAVLLVALRQRSPPPPVLAYATPDLPTVSRPRHARSPDRQPPPPSTEFPPHHSPPPPLNRESSPLVLFTANFKIRWKQKTCVQAQFFELSEEARQKGLQVTDQEIRYSLVVGRDNLTSTLSLTIQEEIKKLYGGILPR</sequence>
<feature type="compositionally biased region" description="Pro residues" evidence="1">
    <location>
        <begin position="94"/>
        <end position="113"/>
    </location>
</feature>
<organism evidence="2 3">
    <name type="scientific">Cuscuta campestris</name>
    <dbReference type="NCBI Taxonomy" id="132261"/>
    <lineage>
        <taxon>Eukaryota</taxon>
        <taxon>Viridiplantae</taxon>
        <taxon>Streptophyta</taxon>
        <taxon>Embryophyta</taxon>
        <taxon>Tracheophyta</taxon>
        <taxon>Spermatophyta</taxon>
        <taxon>Magnoliopsida</taxon>
        <taxon>eudicotyledons</taxon>
        <taxon>Gunneridae</taxon>
        <taxon>Pentapetalae</taxon>
        <taxon>asterids</taxon>
        <taxon>lamiids</taxon>
        <taxon>Solanales</taxon>
        <taxon>Convolvulaceae</taxon>
        <taxon>Cuscuteae</taxon>
        <taxon>Cuscuta</taxon>
        <taxon>Cuscuta subgen. Grammica</taxon>
        <taxon>Cuscuta sect. Cleistogrammica</taxon>
    </lineage>
</organism>
<name>A0A484KLC2_9ASTE</name>
<evidence type="ECO:0000256" key="1">
    <source>
        <dbReference type="SAM" id="MobiDB-lite"/>
    </source>
</evidence>
<reference evidence="2 3" key="1">
    <citation type="submission" date="2018-04" db="EMBL/GenBank/DDBJ databases">
        <authorList>
            <person name="Vogel A."/>
        </authorList>
    </citation>
    <scope>NUCLEOTIDE SEQUENCE [LARGE SCALE GENOMIC DNA]</scope>
</reference>
<evidence type="ECO:0000313" key="2">
    <source>
        <dbReference type="EMBL" id="VFQ64734.1"/>
    </source>
</evidence>
<dbReference type="EMBL" id="OOIL02000426">
    <property type="protein sequence ID" value="VFQ64734.1"/>
    <property type="molecule type" value="Genomic_DNA"/>
</dbReference>
<dbReference type="AlphaFoldDB" id="A0A484KLC2"/>
<proteinExistence type="predicted"/>
<feature type="region of interest" description="Disordered" evidence="1">
    <location>
        <begin position="71"/>
        <end position="116"/>
    </location>
</feature>
<evidence type="ECO:0000313" key="3">
    <source>
        <dbReference type="Proteomes" id="UP000595140"/>
    </source>
</evidence>
<protein>
    <submittedName>
        <fullName evidence="2">Uncharacterized protein</fullName>
    </submittedName>
</protein>
<dbReference type="Proteomes" id="UP000595140">
    <property type="component" value="Unassembled WGS sequence"/>
</dbReference>
<accession>A0A484KLC2</accession>